<feature type="compositionally biased region" description="Basic and acidic residues" evidence="1">
    <location>
        <begin position="397"/>
        <end position="406"/>
    </location>
</feature>
<keyword evidence="4" id="KW-1185">Reference proteome</keyword>
<comment type="caution">
    <text evidence="3">The sequence shown here is derived from an EMBL/GenBank/DDBJ whole genome shotgun (WGS) entry which is preliminary data.</text>
</comment>
<dbReference type="Gene3D" id="2.60.200.20">
    <property type="match status" value="1"/>
</dbReference>
<dbReference type="InterPro" id="IPR019406">
    <property type="entry name" value="APLF_PBZ"/>
</dbReference>
<feature type="compositionally biased region" description="Acidic residues" evidence="1">
    <location>
        <begin position="463"/>
        <end position="501"/>
    </location>
</feature>
<feature type="domain" description="PBZ-type" evidence="2">
    <location>
        <begin position="381"/>
        <end position="406"/>
    </location>
</feature>
<accession>A0ABD0XVP1</accession>
<dbReference type="SUPFAM" id="SSF49879">
    <property type="entry name" value="SMAD/FHA domain"/>
    <property type="match status" value="1"/>
</dbReference>
<dbReference type="Proteomes" id="UP001557470">
    <property type="component" value="Unassembled WGS sequence"/>
</dbReference>
<protein>
    <recommendedName>
        <fullName evidence="2">PBZ-type domain-containing protein</fullName>
    </recommendedName>
</protein>
<name>A0ABD0XVP1_UMBPY</name>
<feature type="region of interest" description="Disordered" evidence="1">
    <location>
        <begin position="138"/>
        <end position="169"/>
    </location>
</feature>
<feature type="compositionally biased region" description="Polar residues" evidence="1">
    <location>
        <begin position="233"/>
        <end position="246"/>
    </location>
</feature>
<dbReference type="EMBL" id="JAGEUA010000002">
    <property type="protein sequence ID" value="KAL1006131.1"/>
    <property type="molecule type" value="Genomic_DNA"/>
</dbReference>
<feature type="domain" description="PBZ-type" evidence="2">
    <location>
        <begin position="426"/>
        <end position="451"/>
    </location>
</feature>
<dbReference type="FunFam" id="2.60.200.20:FF:000061">
    <property type="entry name" value="Zgc:165656 protein"/>
    <property type="match status" value="1"/>
</dbReference>
<sequence length="518" mass="57816">MFDVFRSNSWVQMAGFDLVPIDGGSPIHLPEGETLMGRGPFLGVNDKRVSRHHGLLENLDGQLRIKPTHVNPCFSQSSLDLPPQPLERDQWHKLVPGDIFSLLPGKYAYKVVAVDEEDRTPTNIQALPEEEVVLKTYAASPERRDKLAPTTEQDQRGTPLSQEPAYKLGPSLDQEADVELPTSHSTKQAALMEAEKEKNELKVEPKKRVLPAWMMVPAAAVKSPSTLKGAGNGNTRTAAPLSSSNLVRAKRSRAKAPSSAEEESEHSEAEIKPRKRIRRKKSEEDEEDEVVQSKTALKARQQVKPISLEVSEESDHMEVEENGGKTIDKDVSATNGNSPSTSRVEPGELEEGVGQPQMVSKAEPRGSGDVSGHAQSRAQVRTPCPYGTDCYRKNPVHFKECSHPGDSDYQDNSTKDDKEDEEDGERPECPYGTTCYRKNPLHRKEYRHTKKTRAKKPVSYNNDTDDGEDDFGDDDSFINDESEDIEEDSDYEPPDSDDSGEEDLRKLKKEAKVFTRRK</sequence>
<organism evidence="3 4">
    <name type="scientific">Umbra pygmaea</name>
    <name type="common">Eastern mudminnow</name>
    <dbReference type="NCBI Taxonomy" id="75934"/>
    <lineage>
        <taxon>Eukaryota</taxon>
        <taxon>Metazoa</taxon>
        <taxon>Chordata</taxon>
        <taxon>Craniata</taxon>
        <taxon>Vertebrata</taxon>
        <taxon>Euteleostomi</taxon>
        <taxon>Actinopterygii</taxon>
        <taxon>Neopterygii</taxon>
        <taxon>Teleostei</taxon>
        <taxon>Protacanthopterygii</taxon>
        <taxon>Esociformes</taxon>
        <taxon>Umbridae</taxon>
        <taxon>Umbra</taxon>
    </lineage>
</organism>
<dbReference type="InterPro" id="IPR039253">
    <property type="entry name" value="APLF"/>
</dbReference>
<dbReference type="PANTHER" id="PTHR21315:SF2">
    <property type="entry name" value="APRATAXIN AND PNK-LIKE FACTOR"/>
    <property type="match status" value="1"/>
</dbReference>
<feature type="compositionally biased region" description="Basic and acidic residues" evidence="1">
    <location>
        <begin position="313"/>
        <end position="331"/>
    </location>
</feature>
<evidence type="ECO:0000256" key="1">
    <source>
        <dbReference type="SAM" id="MobiDB-lite"/>
    </source>
</evidence>
<evidence type="ECO:0000259" key="2">
    <source>
        <dbReference type="Pfam" id="PF10283"/>
    </source>
</evidence>
<gene>
    <name evidence="3" type="ORF">UPYG_G00068210</name>
</gene>
<dbReference type="CDD" id="cd22717">
    <property type="entry name" value="FHA_APLF"/>
    <property type="match status" value="1"/>
</dbReference>
<feature type="region of interest" description="Disordered" evidence="1">
    <location>
        <begin position="224"/>
        <end position="518"/>
    </location>
</feature>
<evidence type="ECO:0000313" key="3">
    <source>
        <dbReference type="EMBL" id="KAL1006131.1"/>
    </source>
</evidence>
<evidence type="ECO:0000313" key="4">
    <source>
        <dbReference type="Proteomes" id="UP001557470"/>
    </source>
</evidence>
<dbReference type="InterPro" id="IPR008984">
    <property type="entry name" value="SMAD_FHA_dom_sf"/>
</dbReference>
<feature type="compositionally biased region" description="Basic and acidic residues" evidence="1">
    <location>
        <begin position="502"/>
        <end position="518"/>
    </location>
</feature>
<dbReference type="AlphaFoldDB" id="A0ABD0XVP1"/>
<feature type="compositionally biased region" description="Polar residues" evidence="1">
    <location>
        <begin position="332"/>
        <end position="343"/>
    </location>
</feature>
<dbReference type="PANTHER" id="PTHR21315">
    <property type="entry name" value="APRATAXIN AND PNK-LIKE FACTOR-RELATED"/>
    <property type="match status" value="1"/>
</dbReference>
<reference evidence="3 4" key="1">
    <citation type="submission" date="2024-06" db="EMBL/GenBank/DDBJ databases">
        <authorList>
            <person name="Pan Q."/>
            <person name="Wen M."/>
            <person name="Jouanno E."/>
            <person name="Zahm M."/>
            <person name="Klopp C."/>
            <person name="Cabau C."/>
            <person name="Louis A."/>
            <person name="Berthelot C."/>
            <person name="Parey E."/>
            <person name="Roest Crollius H."/>
            <person name="Montfort J."/>
            <person name="Robinson-Rechavi M."/>
            <person name="Bouchez O."/>
            <person name="Lampietro C."/>
            <person name="Lopez Roques C."/>
            <person name="Donnadieu C."/>
            <person name="Postlethwait J."/>
            <person name="Bobe J."/>
            <person name="Verreycken H."/>
            <person name="Guiguen Y."/>
        </authorList>
    </citation>
    <scope>NUCLEOTIDE SEQUENCE [LARGE SCALE GENOMIC DNA]</scope>
    <source>
        <strain evidence="3">Up_M1</strain>
        <tissue evidence="3">Testis</tissue>
    </source>
</reference>
<proteinExistence type="predicted"/>
<feature type="compositionally biased region" description="Basic residues" evidence="1">
    <location>
        <begin position="439"/>
        <end position="456"/>
    </location>
</feature>
<feature type="compositionally biased region" description="Polar residues" evidence="1">
    <location>
        <begin position="150"/>
        <end position="161"/>
    </location>
</feature>
<dbReference type="Pfam" id="PF10283">
    <property type="entry name" value="zf-CCHH"/>
    <property type="match status" value="2"/>
</dbReference>